<organism evidence="2 3">
    <name type="scientific">Cryobacterium shii</name>
    <dbReference type="NCBI Taxonomy" id="1259235"/>
    <lineage>
        <taxon>Bacteria</taxon>
        <taxon>Bacillati</taxon>
        <taxon>Actinomycetota</taxon>
        <taxon>Actinomycetes</taxon>
        <taxon>Micrococcales</taxon>
        <taxon>Microbacteriaceae</taxon>
        <taxon>Cryobacterium</taxon>
    </lineage>
</organism>
<feature type="region of interest" description="Disordered" evidence="1">
    <location>
        <begin position="37"/>
        <end position="68"/>
    </location>
</feature>
<sequence length="68" mass="7809">MASRVEHKQHWLSLNLQLMYVEKNDKVCKDFARQQNNVVGPHGLDKPQMGPRALETNPALSQPIESKR</sequence>
<feature type="compositionally biased region" description="Polar residues" evidence="1">
    <location>
        <begin position="58"/>
        <end position="68"/>
    </location>
</feature>
<evidence type="ECO:0000313" key="2">
    <source>
        <dbReference type="EMBL" id="TFC48902.1"/>
    </source>
</evidence>
<evidence type="ECO:0000256" key="1">
    <source>
        <dbReference type="SAM" id="MobiDB-lite"/>
    </source>
</evidence>
<reference evidence="2 3" key="1">
    <citation type="submission" date="2019-03" db="EMBL/GenBank/DDBJ databases">
        <title>Genomics of glacier-inhabiting Cryobacterium strains.</title>
        <authorList>
            <person name="Liu Q."/>
            <person name="Xin Y.-H."/>
        </authorList>
    </citation>
    <scope>NUCLEOTIDE SEQUENCE [LARGE SCALE GENOMIC DNA]</scope>
    <source>
        <strain evidence="3">TMT1-22</strain>
    </source>
</reference>
<gene>
    <name evidence="2" type="ORF">E3O49_06745</name>
</gene>
<dbReference type="RefSeq" id="WP_134451200.1">
    <property type="nucleotide sequence ID" value="NZ_SOFY01000031.1"/>
</dbReference>
<dbReference type="AlphaFoldDB" id="A0AAQ2HFP4"/>
<name>A0AAQ2HFP4_9MICO</name>
<proteinExistence type="predicted"/>
<dbReference type="EMBL" id="SOFY01000031">
    <property type="protein sequence ID" value="TFC48902.1"/>
    <property type="molecule type" value="Genomic_DNA"/>
</dbReference>
<keyword evidence="3" id="KW-1185">Reference proteome</keyword>
<comment type="caution">
    <text evidence="2">The sequence shown here is derived from an EMBL/GenBank/DDBJ whole genome shotgun (WGS) entry which is preliminary data.</text>
</comment>
<dbReference type="Proteomes" id="UP000297403">
    <property type="component" value="Unassembled WGS sequence"/>
</dbReference>
<accession>A0AAQ2HFP4</accession>
<protein>
    <submittedName>
        <fullName evidence="2">Uncharacterized protein</fullName>
    </submittedName>
</protein>
<evidence type="ECO:0000313" key="3">
    <source>
        <dbReference type="Proteomes" id="UP000297403"/>
    </source>
</evidence>